<name>A0AAU9DBK5_9LACO</name>
<dbReference type="AlphaFoldDB" id="A0AAU9DBK5"/>
<proteinExistence type="predicted"/>
<accession>A0AAU9DBK5</accession>
<dbReference type="Proteomes" id="UP001321861">
    <property type="component" value="Chromosome"/>
</dbReference>
<reference evidence="1 2" key="1">
    <citation type="journal article" date="2023" name="Microbiol. Spectr.">
        <title>Symbiosis of Carpenter Bees with Uncharacterized Lactic Acid Bacteria Showing NAD Auxotrophy.</title>
        <authorList>
            <person name="Kawasaki S."/>
            <person name="Ozawa K."/>
            <person name="Mori T."/>
            <person name="Yamamoto A."/>
            <person name="Ito M."/>
            <person name="Ohkuma M."/>
            <person name="Sakamoto M."/>
            <person name="Matsutani M."/>
        </authorList>
    </citation>
    <scope>NUCLEOTIDE SEQUENCE [LARGE SCALE GENOMIC DNA]</scope>
    <source>
        <strain evidence="1 2">XA3</strain>
    </source>
</reference>
<organism evidence="1 2">
    <name type="scientific">Xylocopilactobacillus apicola</name>
    <dbReference type="NCBI Taxonomy" id="2932184"/>
    <lineage>
        <taxon>Bacteria</taxon>
        <taxon>Bacillati</taxon>
        <taxon>Bacillota</taxon>
        <taxon>Bacilli</taxon>
        <taxon>Lactobacillales</taxon>
        <taxon>Lactobacillaceae</taxon>
        <taxon>Xylocopilactobacillus</taxon>
    </lineage>
</organism>
<dbReference type="EMBL" id="AP026802">
    <property type="protein sequence ID" value="BDR58915.1"/>
    <property type="molecule type" value="Genomic_DNA"/>
</dbReference>
<evidence type="ECO:0000313" key="1">
    <source>
        <dbReference type="EMBL" id="BDR58915.1"/>
    </source>
</evidence>
<gene>
    <name evidence="1" type="ORF">XA3_13560</name>
</gene>
<dbReference type="InterPro" id="IPR013324">
    <property type="entry name" value="RNA_pol_sigma_r3/r4-like"/>
</dbReference>
<evidence type="ECO:0008006" key="3">
    <source>
        <dbReference type="Google" id="ProtNLM"/>
    </source>
</evidence>
<protein>
    <recommendedName>
        <fullName evidence="3">RNA polymerase sigma-70 region 4 domain-containing protein</fullName>
    </recommendedName>
</protein>
<dbReference type="KEGG" id="xap:XA3_13560"/>
<dbReference type="RefSeq" id="WP_317634739.1">
    <property type="nucleotide sequence ID" value="NZ_AP026802.1"/>
</dbReference>
<keyword evidence="2" id="KW-1185">Reference proteome</keyword>
<dbReference type="SUPFAM" id="SSF88659">
    <property type="entry name" value="Sigma3 and sigma4 domains of RNA polymerase sigma factors"/>
    <property type="match status" value="1"/>
</dbReference>
<dbReference type="Gene3D" id="1.10.10.10">
    <property type="entry name" value="Winged helix-like DNA-binding domain superfamily/Winged helix DNA-binding domain"/>
    <property type="match status" value="1"/>
</dbReference>
<dbReference type="InterPro" id="IPR036388">
    <property type="entry name" value="WH-like_DNA-bd_sf"/>
</dbReference>
<sequence length="1123" mass="131553">MVEEGLQEGAFFPNFWTKQQVDHWLDVFITMRLAIKIELNFDEKNKQFWFSLDQIWDHYFSDRQAFKETALLLGLFGIVVRAEGVQELFSDFEWERDTWVVMDPRPIDLSDHPLLKLKSFNKLSSYQCLFGLVLNQVTLIDEITMDRLLQICHKSHIKVATPVDLLNEKSKINPEKKLILSRLTDLSYIFPIDSHQRINRIFDPIRQKLIINNFAKVGVDYLDELTWDKLKAVYRAPGIGINKQKLIAERILAEISFLMNPDDQEDKKKEFPLTNLFDPAKDKALLKAFDNLGITSLDQITSDSLSKVFKSCHLTSKKMEYVERQLKYFNEERNNSLDLLSPVFLPLLPFSDKLFSYNEGFEISTSNYLARLSSLGATKKNPRIINLAQLGSSFSFRKKKKISDEQLMKLKNIIAKYLPQKFDGLTDELLANTWILLNHLVPGSLDSCLAGFLKDLDERSHIIFTERLMSSKPATLEALGQKWHTTRERVRQIEQKLKRQFIEWWEQSRLTLKFLMETNGEQIELEQYVRPEFSLLINNTILKHNLKLQRLWFTSSDFLDYLESLIDENLKDGFIHDYRDFTEVFDKKHLKLKESTINRLLKRLNYQRSSDETQVIPLKPGNQHGVVKLYCQAFKIEEIKSDQSTYKSINAWSKENLGSPVFSSYHLFQVMLTNRPCFIPIGKGKYKFFEKDNYDLVPFWRAKSLLEEHFSNGYPFVRDVWLYEQLKNDLPSQMTSDEFYQVFQRLFPKEFVYSLGRNNDIFAAGTTPLSIGEQMVTFLKAQTKPTRIKELKQRFGWANYTVQQEVGKNPAIVIDSPNIFWIDLKLAKKLYGAELTKYLNRELAKKPILFTKSVYQFYQDNCAVQVDLTRINSKKALLSFIKYLQLDLDVIGFDFIMRKKSIPNLKRETSELWSNYFSELGENKITLYELKKAILEAGMSERNWNLNYSNYLKKSDLIYVAKDCFVNKNKIIRNSLIDRAVQVRLNELFENRDFVALRSLSGLDFRGLPRIEYSWTPELFAVFAQDFGYRLLVWKNGLFRIPCPVLILPDSDYHSLEELLAAKIKFWVKDSPVEYILYRRAAKAGLVPKRLNRAKQKFPAEFLARHNLKVKDGLISILNQGHQ</sequence>
<evidence type="ECO:0000313" key="2">
    <source>
        <dbReference type="Proteomes" id="UP001321861"/>
    </source>
</evidence>